<organism evidence="2 3">
    <name type="scientific">Auraticoccus cholistanensis</name>
    <dbReference type="NCBI Taxonomy" id="2656650"/>
    <lineage>
        <taxon>Bacteria</taxon>
        <taxon>Bacillati</taxon>
        <taxon>Actinomycetota</taxon>
        <taxon>Actinomycetes</taxon>
        <taxon>Propionibacteriales</taxon>
        <taxon>Propionibacteriaceae</taxon>
        <taxon>Auraticoccus</taxon>
    </lineage>
</organism>
<proteinExistence type="predicted"/>
<dbReference type="InterPro" id="IPR023210">
    <property type="entry name" value="NADP_OxRdtase_dom"/>
</dbReference>
<gene>
    <name evidence="2" type="ORF">GC722_11010</name>
</gene>
<dbReference type="EMBL" id="WPCU01000007">
    <property type="protein sequence ID" value="MVA76550.1"/>
    <property type="molecule type" value="Genomic_DNA"/>
</dbReference>
<dbReference type="Proteomes" id="UP000435304">
    <property type="component" value="Unassembled WGS sequence"/>
</dbReference>
<dbReference type="CDD" id="cd19090">
    <property type="entry name" value="AKR_AKR15A-like"/>
    <property type="match status" value="1"/>
</dbReference>
<sequence>MEPVALGRTGLTVSRLCLGAAPLGGWPAQYGHDVTVEQAVETVRALLDSPITFLDTSNNYYDAEARIGRALREIGGPPPHWVVATKVDPLRGSDDFSGDRVRRSVEESLQRLGLEHLPLVHLHDPERVDFARATGTGGAVEALVDLQAQGVIGHLGVAGGSLELERRYLRLGVFSVVLSHNRFTLLDQSAADLLAEAAELGVAFLNGAPYGGGMLVRGPAAEPRYCYRPASAEVLERARRIESLCADHGVPLAAAALQFSLREPRVVSTVVGMSSPQRVRQTLELAQHPVPDQLWQDLAPLTTGQRAVG</sequence>
<dbReference type="Pfam" id="PF00248">
    <property type="entry name" value="Aldo_ket_red"/>
    <property type="match status" value="1"/>
</dbReference>
<dbReference type="PANTHER" id="PTHR42686:SF1">
    <property type="entry name" value="GH17980P-RELATED"/>
    <property type="match status" value="1"/>
</dbReference>
<dbReference type="GO" id="GO:0005829">
    <property type="term" value="C:cytosol"/>
    <property type="evidence" value="ECO:0007669"/>
    <property type="project" value="TreeGrafter"/>
</dbReference>
<dbReference type="SUPFAM" id="SSF51430">
    <property type="entry name" value="NAD(P)-linked oxidoreductase"/>
    <property type="match status" value="1"/>
</dbReference>
<dbReference type="RefSeq" id="WP_156610116.1">
    <property type="nucleotide sequence ID" value="NZ_WPCU01000007.1"/>
</dbReference>
<keyword evidence="3" id="KW-1185">Reference proteome</keyword>
<name>A0A6A9V165_9ACTN</name>
<comment type="caution">
    <text evidence="2">The sequence shown here is derived from an EMBL/GenBank/DDBJ whole genome shotgun (WGS) entry which is preliminary data.</text>
</comment>
<feature type="domain" description="NADP-dependent oxidoreductase" evidence="1">
    <location>
        <begin position="15"/>
        <end position="297"/>
    </location>
</feature>
<evidence type="ECO:0000313" key="3">
    <source>
        <dbReference type="Proteomes" id="UP000435304"/>
    </source>
</evidence>
<protein>
    <submittedName>
        <fullName evidence="2">Aldo/keto reductase</fullName>
    </submittedName>
</protein>
<accession>A0A6A9V165</accession>
<evidence type="ECO:0000313" key="2">
    <source>
        <dbReference type="EMBL" id="MVA76550.1"/>
    </source>
</evidence>
<dbReference type="GO" id="GO:0016491">
    <property type="term" value="F:oxidoreductase activity"/>
    <property type="evidence" value="ECO:0007669"/>
    <property type="project" value="InterPro"/>
</dbReference>
<dbReference type="InterPro" id="IPR020471">
    <property type="entry name" value="AKR"/>
</dbReference>
<reference evidence="2 3" key="1">
    <citation type="submission" date="2019-12" db="EMBL/GenBank/DDBJ databases">
        <title>Auraticoccus cholistani sp. nov., an actinomycete isolated from soil of Cholistan desert.</title>
        <authorList>
            <person name="Cheema M.T."/>
        </authorList>
    </citation>
    <scope>NUCLEOTIDE SEQUENCE [LARGE SCALE GENOMIC DNA]</scope>
    <source>
        <strain evidence="2 3">F435</strain>
    </source>
</reference>
<dbReference type="PANTHER" id="PTHR42686">
    <property type="entry name" value="GH17980P-RELATED"/>
    <property type="match status" value="1"/>
</dbReference>
<evidence type="ECO:0000259" key="1">
    <source>
        <dbReference type="Pfam" id="PF00248"/>
    </source>
</evidence>
<dbReference type="InterPro" id="IPR036812">
    <property type="entry name" value="NAD(P)_OxRdtase_dom_sf"/>
</dbReference>
<dbReference type="AlphaFoldDB" id="A0A6A9V165"/>
<dbReference type="Gene3D" id="3.20.20.100">
    <property type="entry name" value="NADP-dependent oxidoreductase domain"/>
    <property type="match status" value="1"/>
</dbReference>